<dbReference type="PANTHER" id="PTHR23514:SF13">
    <property type="entry name" value="INNER MEMBRANE PROTEIN YBJJ"/>
    <property type="match status" value="1"/>
</dbReference>
<evidence type="ECO:0000313" key="7">
    <source>
        <dbReference type="EMBL" id="MCZ7911501.1"/>
    </source>
</evidence>
<evidence type="ECO:0000259" key="6">
    <source>
        <dbReference type="PROSITE" id="PS50850"/>
    </source>
</evidence>
<dbReference type="CDD" id="cd17393">
    <property type="entry name" value="MFS_MosC_like"/>
    <property type="match status" value="1"/>
</dbReference>
<dbReference type="AlphaFoldDB" id="A0A9X3QWN7"/>
<keyword evidence="8" id="KW-1185">Reference proteome</keyword>
<feature type="transmembrane region" description="Helical" evidence="5">
    <location>
        <begin position="203"/>
        <end position="226"/>
    </location>
</feature>
<reference evidence="7" key="1">
    <citation type="submission" date="2022-12" db="EMBL/GenBank/DDBJ databases">
        <title>Draft genome sequences of 22 rhizogenic Agrobacterium biovar 1 strains, the causative agent of hairy root disease.</title>
        <authorList>
            <person name="Kim N."/>
            <person name="Vargas P."/>
            <person name="Rediers H."/>
        </authorList>
    </citation>
    <scope>NUCLEOTIDE SEQUENCE</scope>
    <source>
        <strain evidence="7">ST07.17.026</strain>
    </source>
</reference>
<dbReference type="Gene3D" id="1.20.1250.20">
    <property type="entry name" value="MFS general substrate transporter like domains"/>
    <property type="match status" value="2"/>
</dbReference>
<gene>
    <name evidence="7" type="ORF">O9X94_19430</name>
</gene>
<dbReference type="InterPro" id="IPR051788">
    <property type="entry name" value="MFS_Transporter"/>
</dbReference>
<feature type="transmembrane region" description="Helical" evidence="5">
    <location>
        <begin position="246"/>
        <end position="263"/>
    </location>
</feature>
<dbReference type="PANTHER" id="PTHR23514">
    <property type="entry name" value="BYPASS OF STOP CODON PROTEIN 6"/>
    <property type="match status" value="1"/>
</dbReference>
<keyword evidence="4 5" id="KW-0472">Membrane</keyword>
<feature type="transmembrane region" description="Helical" evidence="5">
    <location>
        <begin position="51"/>
        <end position="72"/>
    </location>
</feature>
<keyword evidence="2 5" id="KW-0812">Transmembrane</keyword>
<organism evidence="7 8">
    <name type="scientific">Agrobacterium leguminum</name>
    <dbReference type="NCBI Taxonomy" id="2792015"/>
    <lineage>
        <taxon>Bacteria</taxon>
        <taxon>Pseudomonadati</taxon>
        <taxon>Pseudomonadota</taxon>
        <taxon>Alphaproteobacteria</taxon>
        <taxon>Hyphomicrobiales</taxon>
        <taxon>Rhizobiaceae</taxon>
        <taxon>Rhizobium/Agrobacterium group</taxon>
        <taxon>Agrobacterium</taxon>
    </lineage>
</organism>
<feature type="domain" description="Major facilitator superfamily (MFS) profile" evidence="6">
    <location>
        <begin position="208"/>
        <end position="385"/>
    </location>
</feature>
<dbReference type="GO" id="GO:0016020">
    <property type="term" value="C:membrane"/>
    <property type="evidence" value="ECO:0007669"/>
    <property type="project" value="UniProtKB-SubCell"/>
</dbReference>
<feature type="transmembrane region" description="Helical" evidence="5">
    <location>
        <begin position="141"/>
        <end position="163"/>
    </location>
</feature>
<dbReference type="SUPFAM" id="SSF103473">
    <property type="entry name" value="MFS general substrate transporter"/>
    <property type="match status" value="1"/>
</dbReference>
<comment type="subcellular location">
    <subcellularLocation>
        <location evidence="1">Membrane</location>
        <topology evidence="1">Multi-pass membrane protein</topology>
    </subcellularLocation>
</comment>
<dbReference type="PROSITE" id="PS50850">
    <property type="entry name" value="MFS"/>
    <property type="match status" value="1"/>
</dbReference>
<dbReference type="EMBL" id="JAPZLT010000011">
    <property type="protein sequence ID" value="MCZ7911501.1"/>
    <property type="molecule type" value="Genomic_DNA"/>
</dbReference>
<dbReference type="Pfam" id="PF07690">
    <property type="entry name" value="MFS_1"/>
    <property type="match status" value="2"/>
</dbReference>
<proteinExistence type="predicted"/>
<dbReference type="InterPro" id="IPR020846">
    <property type="entry name" value="MFS_dom"/>
</dbReference>
<dbReference type="GO" id="GO:0022857">
    <property type="term" value="F:transmembrane transporter activity"/>
    <property type="evidence" value="ECO:0007669"/>
    <property type="project" value="InterPro"/>
</dbReference>
<feature type="transmembrane region" description="Helical" evidence="5">
    <location>
        <begin position="79"/>
        <end position="98"/>
    </location>
</feature>
<accession>A0A9X3QWN7</accession>
<protein>
    <submittedName>
        <fullName evidence="7">MFS transporter</fullName>
    </submittedName>
</protein>
<feature type="transmembrane region" description="Helical" evidence="5">
    <location>
        <begin position="275"/>
        <end position="293"/>
    </location>
</feature>
<sequence length="385" mass="39589">MQAHEQYYVSGKREQIATRLIFLLAGLGMAAWAPLVPYAKESVGADNGTLGLLLLCLGFGSLVAMPITGVLTSRYGCRTVIAGGSACLAYTIPILAAVDTPVHLAIALVVFGASVGTVDVAVNIQAVMVEKDSGRNMMSGFHGLFSLGGIIGAGGVSLALGLGAPVTGVVYAVGGVLIILLIFAYHGLLTYGNPEQDKTPAYALPKGIVIVLGLLCFLCFMGEGAILDWSALFLVSNHGVEQASAGLAYTAFAVTMTIGRLLGDRIVTRLGGQRVVLFGGILAAAGFATAFFADNHLFVLGGFALVGAGLSNIVPVFFTAAGRQTVMPASLAIPAVFTLGYAGILLGPAMIGFIAEIWSLSFGMLLLAIFMGFVAVVGPLAARVR</sequence>
<comment type="caution">
    <text evidence="7">The sequence shown here is derived from an EMBL/GenBank/DDBJ whole genome shotgun (WGS) entry which is preliminary data.</text>
</comment>
<evidence type="ECO:0000256" key="3">
    <source>
        <dbReference type="ARBA" id="ARBA00022989"/>
    </source>
</evidence>
<feature type="transmembrane region" description="Helical" evidence="5">
    <location>
        <begin position="20"/>
        <end position="39"/>
    </location>
</feature>
<feature type="transmembrane region" description="Helical" evidence="5">
    <location>
        <begin position="169"/>
        <end position="191"/>
    </location>
</feature>
<evidence type="ECO:0000256" key="5">
    <source>
        <dbReference type="SAM" id="Phobius"/>
    </source>
</evidence>
<evidence type="ECO:0000256" key="1">
    <source>
        <dbReference type="ARBA" id="ARBA00004141"/>
    </source>
</evidence>
<evidence type="ECO:0000313" key="8">
    <source>
        <dbReference type="Proteomes" id="UP001151309"/>
    </source>
</evidence>
<dbReference type="InterPro" id="IPR036259">
    <property type="entry name" value="MFS_trans_sf"/>
</dbReference>
<dbReference type="Proteomes" id="UP001151309">
    <property type="component" value="Unassembled WGS sequence"/>
</dbReference>
<evidence type="ECO:0000256" key="4">
    <source>
        <dbReference type="ARBA" id="ARBA00023136"/>
    </source>
</evidence>
<dbReference type="RefSeq" id="WP_269832279.1">
    <property type="nucleotide sequence ID" value="NZ_JAPZLT010000011.1"/>
</dbReference>
<feature type="transmembrane region" description="Helical" evidence="5">
    <location>
        <begin position="299"/>
        <end position="319"/>
    </location>
</feature>
<keyword evidence="3 5" id="KW-1133">Transmembrane helix</keyword>
<dbReference type="InterPro" id="IPR011701">
    <property type="entry name" value="MFS"/>
</dbReference>
<feature type="transmembrane region" description="Helical" evidence="5">
    <location>
        <begin position="104"/>
        <end position="129"/>
    </location>
</feature>
<name>A0A9X3QWN7_9HYPH</name>
<evidence type="ECO:0000256" key="2">
    <source>
        <dbReference type="ARBA" id="ARBA00022692"/>
    </source>
</evidence>
<feature type="transmembrane region" description="Helical" evidence="5">
    <location>
        <begin position="331"/>
        <end position="354"/>
    </location>
</feature>
<feature type="transmembrane region" description="Helical" evidence="5">
    <location>
        <begin position="360"/>
        <end position="382"/>
    </location>
</feature>